<keyword evidence="2" id="KW-1185">Reference proteome</keyword>
<reference evidence="1 2" key="1">
    <citation type="journal article" date="2013" name="Genome Biol.">
        <title>The genome sequence of the most widely cultivated cacao type and its use to identify candidate genes regulating pod color.</title>
        <authorList>
            <person name="Motamayor J.C."/>
            <person name="Mockaitis K."/>
            <person name="Schmutz J."/>
            <person name="Haiminen N."/>
            <person name="Iii D.L."/>
            <person name="Cornejo O."/>
            <person name="Findley S.D."/>
            <person name="Zheng P."/>
            <person name="Utro F."/>
            <person name="Royaert S."/>
            <person name="Saski C."/>
            <person name="Jenkins J."/>
            <person name="Podicheti R."/>
            <person name="Zhao M."/>
            <person name="Scheffler B.E."/>
            <person name="Stack J.C."/>
            <person name="Feltus F.A."/>
            <person name="Mustiga G.M."/>
            <person name="Amores F."/>
            <person name="Phillips W."/>
            <person name="Marelli J.P."/>
            <person name="May G.D."/>
            <person name="Shapiro H."/>
            <person name="Ma J."/>
            <person name="Bustamante C.D."/>
            <person name="Schnell R.J."/>
            <person name="Main D."/>
            <person name="Gilbert D."/>
            <person name="Parida L."/>
            <person name="Kuhn D.N."/>
        </authorList>
    </citation>
    <scope>NUCLEOTIDE SEQUENCE [LARGE SCALE GENOMIC DNA]</scope>
    <source>
        <strain evidence="2">cv. Matina 1-6</strain>
    </source>
</reference>
<dbReference type="HOGENOM" id="CLU_2626902_0_0_1"/>
<organism evidence="1 2">
    <name type="scientific">Theobroma cacao</name>
    <name type="common">Cacao</name>
    <name type="synonym">Cocoa</name>
    <dbReference type="NCBI Taxonomy" id="3641"/>
    <lineage>
        <taxon>Eukaryota</taxon>
        <taxon>Viridiplantae</taxon>
        <taxon>Streptophyta</taxon>
        <taxon>Embryophyta</taxon>
        <taxon>Tracheophyta</taxon>
        <taxon>Spermatophyta</taxon>
        <taxon>Magnoliopsida</taxon>
        <taxon>eudicotyledons</taxon>
        <taxon>Gunneridae</taxon>
        <taxon>Pentapetalae</taxon>
        <taxon>rosids</taxon>
        <taxon>malvids</taxon>
        <taxon>Malvales</taxon>
        <taxon>Malvaceae</taxon>
        <taxon>Byttnerioideae</taxon>
        <taxon>Theobroma</taxon>
    </lineage>
</organism>
<accession>A0A061DK68</accession>
<dbReference type="Gramene" id="EOX92421">
    <property type="protein sequence ID" value="EOX92421"/>
    <property type="gene ID" value="TCM_001375"/>
</dbReference>
<evidence type="ECO:0000313" key="2">
    <source>
        <dbReference type="Proteomes" id="UP000026915"/>
    </source>
</evidence>
<proteinExistence type="predicted"/>
<sequence>MVEHCQSSQRNMAYMVDKIFTRVLAEEREVEPMADPGQLVLRLFFWNLCSIQQEPKLAQIAETDRSYMEQGNNICPSF</sequence>
<evidence type="ECO:0000313" key="1">
    <source>
        <dbReference type="EMBL" id="EOX92421.1"/>
    </source>
</evidence>
<dbReference type="InParanoid" id="A0A061DK68"/>
<dbReference type="AlphaFoldDB" id="A0A061DK68"/>
<protein>
    <submittedName>
        <fullName evidence="1">Uncharacterized protein</fullName>
    </submittedName>
</protein>
<dbReference type="Proteomes" id="UP000026915">
    <property type="component" value="Chromosome 1"/>
</dbReference>
<dbReference type="EMBL" id="CM001879">
    <property type="protein sequence ID" value="EOX92421.1"/>
    <property type="molecule type" value="Genomic_DNA"/>
</dbReference>
<gene>
    <name evidence="1" type="ORF">TCM_001375</name>
</gene>
<name>A0A061DK68_THECC</name>